<dbReference type="InterPro" id="IPR008265">
    <property type="entry name" value="Lipase_GDSL_AS"/>
</dbReference>
<keyword evidence="4" id="KW-1185">Reference proteome</keyword>
<keyword evidence="2" id="KW-0732">Signal</keyword>
<gene>
    <name evidence="3" type="ORF">COCNU_10G001700</name>
</gene>
<dbReference type="Pfam" id="PF00657">
    <property type="entry name" value="Lipase_GDSL"/>
    <property type="match status" value="1"/>
</dbReference>
<evidence type="ECO:0000313" key="4">
    <source>
        <dbReference type="Proteomes" id="UP000797356"/>
    </source>
</evidence>
<evidence type="ECO:0000313" key="3">
    <source>
        <dbReference type="EMBL" id="KAG1361951.1"/>
    </source>
</evidence>
<dbReference type="InterPro" id="IPR035669">
    <property type="entry name" value="SGNH_plant_lipase-like"/>
</dbReference>
<accession>A0A8K0ILC1</accession>
<dbReference type="InterPro" id="IPR036514">
    <property type="entry name" value="SGNH_hydro_sf"/>
</dbReference>
<dbReference type="InterPro" id="IPR050592">
    <property type="entry name" value="GDSL_lipolytic_enzyme"/>
</dbReference>
<evidence type="ECO:0000256" key="1">
    <source>
        <dbReference type="ARBA" id="ARBA00008668"/>
    </source>
</evidence>
<dbReference type="InterPro" id="IPR001087">
    <property type="entry name" value="GDSL"/>
</dbReference>
<dbReference type="PANTHER" id="PTHR45642:SF110">
    <property type="entry name" value="OS02G0101400 PROTEIN"/>
    <property type="match status" value="1"/>
</dbReference>
<comment type="caution">
    <text evidence="3">The sequence shown here is derived from an EMBL/GenBank/DDBJ whole genome shotgun (WGS) entry which is preliminary data.</text>
</comment>
<evidence type="ECO:0000256" key="2">
    <source>
        <dbReference type="SAM" id="SignalP"/>
    </source>
</evidence>
<dbReference type="AlphaFoldDB" id="A0A8K0ILC1"/>
<sequence>MAAFSSSTALPILVLLLQLILLAQAHSSNRTTNVTFVLFFGDSIMDTGNNNGLLTVVKSNFHPYGQDFAGHQATGRFSNGKIATDLIASKLGVKERVPPYLGSKLGAKDLLTGVSFASAGTGYDPITAIDEAVIPMQRQLEMFKEYKENLKSMVGEERARNTTSKILYIVCAGSNDVVTYFLNPLRRLGYDIPGYAEFLKQTASSFVQDLVNLGAKLVGVLGAPPMGCLPMQRTLGGGASRDCAADLNKLAQAYNSKLSGELQSLTSKNPGTKLVYIDIYSPLLDLIQNPQKYGKPRKEKNIENKI</sequence>
<dbReference type="PROSITE" id="PS01098">
    <property type="entry name" value="LIPASE_GDSL_SER"/>
    <property type="match status" value="1"/>
</dbReference>
<reference evidence="3" key="1">
    <citation type="journal article" date="2017" name="Gigascience">
        <title>The genome draft of coconut (Cocos nucifera).</title>
        <authorList>
            <person name="Xiao Y."/>
            <person name="Xu P."/>
            <person name="Fan H."/>
            <person name="Baudouin L."/>
            <person name="Xia W."/>
            <person name="Bocs S."/>
            <person name="Xu J."/>
            <person name="Li Q."/>
            <person name="Guo A."/>
            <person name="Zhou L."/>
            <person name="Li J."/>
            <person name="Wu Y."/>
            <person name="Ma Z."/>
            <person name="Armero A."/>
            <person name="Issali A.E."/>
            <person name="Liu N."/>
            <person name="Peng M."/>
            <person name="Yang Y."/>
        </authorList>
    </citation>
    <scope>NUCLEOTIDE SEQUENCE</scope>
    <source>
        <tissue evidence="3">Spear leaf of Hainan Tall coconut</tissue>
    </source>
</reference>
<dbReference type="CDD" id="cd01837">
    <property type="entry name" value="SGNH_plant_lipase_like"/>
    <property type="match status" value="1"/>
</dbReference>
<comment type="similarity">
    <text evidence="1">Belongs to the 'GDSL' lipolytic enzyme family.</text>
</comment>
<dbReference type="PANTHER" id="PTHR45642">
    <property type="entry name" value="GDSL ESTERASE/LIPASE EXL3"/>
    <property type="match status" value="1"/>
</dbReference>
<proteinExistence type="inferred from homology"/>
<feature type="signal peptide" evidence="2">
    <location>
        <begin position="1"/>
        <end position="25"/>
    </location>
</feature>
<dbReference type="GO" id="GO:0006629">
    <property type="term" value="P:lipid metabolic process"/>
    <property type="evidence" value="ECO:0007669"/>
    <property type="project" value="InterPro"/>
</dbReference>
<dbReference type="Gene3D" id="3.40.50.1110">
    <property type="entry name" value="SGNH hydrolase"/>
    <property type="match status" value="1"/>
</dbReference>
<organism evidence="3 4">
    <name type="scientific">Cocos nucifera</name>
    <name type="common">Coconut palm</name>
    <dbReference type="NCBI Taxonomy" id="13894"/>
    <lineage>
        <taxon>Eukaryota</taxon>
        <taxon>Viridiplantae</taxon>
        <taxon>Streptophyta</taxon>
        <taxon>Embryophyta</taxon>
        <taxon>Tracheophyta</taxon>
        <taxon>Spermatophyta</taxon>
        <taxon>Magnoliopsida</taxon>
        <taxon>Liliopsida</taxon>
        <taxon>Arecaceae</taxon>
        <taxon>Arecoideae</taxon>
        <taxon>Cocoseae</taxon>
        <taxon>Attaleinae</taxon>
        <taxon>Cocos</taxon>
    </lineage>
</organism>
<name>A0A8K0ILC1_COCNU</name>
<feature type="chain" id="PRO_5035429617" evidence="2">
    <location>
        <begin position="26"/>
        <end position="306"/>
    </location>
</feature>
<dbReference type="OrthoDB" id="1600564at2759"/>
<dbReference type="EMBL" id="CM017881">
    <property type="protein sequence ID" value="KAG1361951.1"/>
    <property type="molecule type" value="Genomic_DNA"/>
</dbReference>
<dbReference type="GO" id="GO:0016298">
    <property type="term" value="F:lipase activity"/>
    <property type="evidence" value="ECO:0007669"/>
    <property type="project" value="InterPro"/>
</dbReference>
<reference evidence="3" key="2">
    <citation type="submission" date="2019-07" db="EMBL/GenBank/DDBJ databases">
        <authorList>
            <person name="Yang Y."/>
            <person name="Bocs S."/>
            <person name="Baudouin L."/>
        </authorList>
    </citation>
    <scope>NUCLEOTIDE SEQUENCE</scope>
    <source>
        <tissue evidence="3">Spear leaf of Hainan Tall coconut</tissue>
    </source>
</reference>
<dbReference type="Proteomes" id="UP000797356">
    <property type="component" value="Chromosome 10"/>
</dbReference>
<protein>
    <submittedName>
        <fullName evidence="3">GDSL esterase/lipase EXL3</fullName>
    </submittedName>
</protein>